<keyword evidence="2" id="KW-0472">Membrane</keyword>
<dbReference type="Proteomes" id="UP001162164">
    <property type="component" value="Unassembled WGS sequence"/>
</dbReference>
<organism evidence="3 4">
    <name type="scientific">Molorchus minor</name>
    <dbReference type="NCBI Taxonomy" id="1323400"/>
    <lineage>
        <taxon>Eukaryota</taxon>
        <taxon>Metazoa</taxon>
        <taxon>Ecdysozoa</taxon>
        <taxon>Arthropoda</taxon>
        <taxon>Hexapoda</taxon>
        <taxon>Insecta</taxon>
        <taxon>Pterygota</taxon>
        <taxon>Neoptera</taxon>
        <taxon>Endopterygota</taxon>
        <taxon>Coleoptera</taxon>
        <taxon>Polyphaga</taxon>
        <taxon>Cucujiformia</taxon>
        <taxon>Chrysomeloidea</taxon>
        <taxon>Cerambycidae</taxon>
        <taxon>Lamiinae</taxon>
        <taxon>Monochamini</taxon>
        <taxon>Molorchus</taxon>
    </lineage>
</organism>
<sequence>MEEKVKVKQKSVVKKVSTDFSDAMFMYKLAPIAIYKLIIVMISQALIAFLLSNPILCYPQSFRVPEIKNAASPGEVNALTEHKQFTRSIGTNVPISQNKIEDTIKEVENMLRANPTLPRLTRGEILDLIENITQEDKAKGKLFQEEKGEVKRDPKAIMVVKPFTLSSINDKSLEEWFTRPPITHIVGGEASEVGNNVRVQSLKGESSEEVEFAEKDINKKTTRGRKKTVKETTLDDSTSTTSTSPYSISTEDTATQPRNTTHHRRRRPQHPTDPTGSTQRPRVRRPVRRRPTTTEKHPNHKYPDEDVTEDPKKSQQIESLPSDGIKIVEAPKFNPIVDDLVMQEDEQKNVFVKQDVEATFGEIPDKQGDVGVENSTAAQTVADLNSQEFKDTKAGPSKNRQRKPVSIKKKTQEEEEEEKLKEMLASLGVVPMKTTTTTTRTIPDISNVADNLTPEMRDLLMSFGLIQDPKETGKPSVSITTTTTTTQIPESFNPVIAEVKPEYYSNFKPLPDDDTSRNEMKELLARFGLGRSTRKRKSLPKDEGERISLDVVPDQYKGVLEDIGLGDREGKIITAEALKTGDKEHVFSPTESEYASDEELYKLNKLLDFVKKLENLNRTVTDEDIKEMDVKNIKELLANLNKEKIVTLDEQNAPNPVHFDEGLDRNEVKRQSTTTTSSPKTDVEEIKPIVELNVDADDAKIETIAPLESATPDLKGLEESFGGQVDSGTVTVPPAVEATTAARKTGFYYLVDWNTFLDIDDQKGKRVNLRFQPTVGDPKRFYSVSVP</sequence>
<feature type="compositionally biased region" description="Basic residues" evidence="1">
    <location>
        <begin position="260"/>
        <end position="269"/>
    </location>
</feature>
<protein>
    <submittedName>
        <fullName evidence="3">Uncharacterized protein</fullName>
    </submittedName>
</protein>
<feature type="compositionally biased region" description="Basic residues" evidence="1">
    <location>
        <begin position="399"/>
        <end position="409"/>
    </location>
</feature>
<feature type="compositionally biased region" description="Basic and acidic residues" evidence="1">
    <location>
        <begin position="658"/>
        <end position="670"/>
    </location>
</feature>
<evidence type="ECO:0000256" key="1">
    <source>
        <dbReference type="SAM" id="MobiDB-lite"/>
    </source>
</evidence>
<comment type="caution">
    <text evidence="3">The sequence shown here is derived from an EMBL/GenBank/DDBJ whole genome shotgun (WGS) entry which is preliminary data.</text>
</comment>
<feature type="compositionally biased region" description="Low complexity" evidence="1">
    <location>
        <begin position="235"/>
        <end position="259"/>
    </location>
</feature>
<name>A0ABQ9K629_9CUCU</name>
<feature type="transmembrane region" description="Helical" evidence="2">
    <location>
        <begin position="33"/>
        <end position="51"/>
    </location>
</feature>
<feature type="compositionally biased region" description="Basic residues" evidence="1">
    <location>
        <begin position="281"/>
        <end position="291"/>
    </location>
</feature>
<reference evidence="3" key="1">
    <citation type="journal article" date="2023" name="Insect Mol. Biol.">
        <title>Genome sequencing provides insights into the evolution of gene families encoding plant cell wall-degrading enzymes in longhorned beetles.</title>
        <authorList>
            <person name="Shin N.R."/>
            <person name="Okamura Y."/>
            <person name="Kirsch R."/>
            <person name="Pauchet Y."/>
        </authorList>
    </citation>
    <scope>NUCLEOTIDE SEQUENCE</scope>
    <source>
        <strain evidence="3">MMC_N1</strain>
    </source>
</reference>
<keyword evidence="2" id="KW-0812">Transmembrane</keyword>
<dbReference type="EMBL" id="JAPWTJ010000003">
    <property type="protein sequence ID" value="KAJ8986076.1"/>
    <property type="molecule type" value="Genomic_DNA"/>
</dbReference>
<accession>A0ABQ9K629</accession>
<proteinExistence type="predicted"/>
<evidence type="ECO:0000256" key="2">
    <source>
        <dbReference type="SAM" id="Phobius"/>
    </source>
</evidence>
<keyword evidence="2" id="KW-1133">Transmembrane helix</keyword>
<feature type="compositionally biased region" description="Polar residues" evidence="1">
    <location>
        <begin position="671"/>
        <end position="680"/>
    </location>
</feature>
<evidence type="ECO:0000313" key="3">
    <source>
        <dbReference type="EMBL" id="KAJ8986076.1"/>
    </source>
</evidence>
<keyword evidence="4" id="KW-1185">Reference proteome</keyword>
<feature type="region of interest" description="Disordered" evidence="1">
    <location>
        <begin position="384"/>
        <end position="416"/>
    </location>
</feature>
<feature type="region of interest" description="Disordered" evidence="1">
    <location>
        <begin position="222"/>
        <end position="326"/>
    </location>
</feature>
<evidence type="ECO:0000313" key="4">
    <source>
        <dbReference type="Proteomes" id="UP001162164"/>
    </source>
</evidence>
<feature type="compositionally biased region" description="Basic and acidic residues" evidence="1">
    <location>
        <begin position="292"/>
        <end position="315"/>
    </location>
</feature>
<feature type="region of interest" description="Disordered" evidence="1">
    <location>
        <begin position="651"/>
        <end position="681"/>
    </location>
</feature>
<gene>
    <name evidence="3" type="ORF">NQ317_003370</name>
</gene>